<feature type="domain" description="Na+/H+ antiporter MnhB subunit-related protein" evidence="8">
    <location>
        <begin position="8"/>
        <end position="130"/>
    </location>
</feature>
<proteinExistence type="inferred from homology"/>
<evidence type="ECO:0000256" key="7">
    <source>
        <dbReference type="SAM" id="Phobius"/>
    </source>
</evidence>
<dbReference type="GeneID" id="97243279"/>
<evidence type="ECO:0000313" key="9">
    <source>
        <dbReference type="EMBL" id="AFK54316.1"/>
    </source>
</evidence>
<name>I3TNH8_TISMK</name>
<dbReference type="EMBL" id="CP003236">
    <property type="protein sequence ID" value="AFK54316.1"/>
    <property type="molecule type" value="Genomic_DNA"/>
</dbReference>
<feature type="transmembrane region" description="Helical" evidence="7">
    <location>
        <begin position="7"/>
        <end position="27"/>
    </location>
</feature>
<dbReference type="AlphaFoldDB" id="I3TNH8"/>
<dbReference type="InterPro" id="IPR007182">
    <property type="entry name" value="MnhB"/>
</dbReference>
<dbReference type="KEGG" id="tmo:TMO_2478"/>
<dbReference type="PANTHER" id="PTHR33932:SF4">
    <property type="entry name" value="NA(+)_H(+) ANTIPORTER SUBUNIT B"/>
    <property type="match status" value="1"/>
</dbReference>
<evidence type="ECO:0000259" key="8">
    <source>
        <dbReference type="Pfam" id="PF04039"/>
    </source>
</evidence>
<dbReference type="NCBIfam" id="NF009162">
    <property type="entry name" value="PRK12508.1"/>
    <property type="match status" value="1"/>
</dbReference>
<feature type="transmembrane region" description="Helical" evidence="7">
    <location>
        <begin position="111"/>
        <end position="136"/>
    </location>
</feature>
<keyword evidence="5 7" id="KW-1133">Transmembrane helix</keyword>
<feature type="transmembrane region" description="Helical" evidence="7">
    <location>
        <begin position="70"/>
        <end position="91"/>
    </location>
</feature>
<comment type="subcellular location">
    <subcellularLocation>
        <location evidence="1">Cell membrane</location>
        <topology evidence="1">Multi-pass membrane protein</topology>
    </subcellularLocation>
</comment>
<gene>
    <name evidence="9" type="ordered locus">TMO_2478</name>
</gene>
<accession>I3TNH8</accession>
<feature type="transmembrane region" description="Helical" evidence="7">
    <location>
        <begin position="39"/>
        <end position="58"/>
    </location>
</feature>
<keyword evidence="6 7" id="KW-0472">Membrane</keyword>
<sequence length="141" mass="15272">MMRDHYLILRVVSKVLIPFIVMFGLYVQFHGEYGPGGGFQAGVIIASGLILYALIFGLTDRQREGMLSVCRLLAPLGALFFVGTGFATLFFGGNFLEYAAFAPAEPKLGLLIGIIVVELGVGLAVAASMILIFFTFSERRS</sequence>
<dbReference type="GO" id="GO:0005886">
    <property type="term" value="C:plasma membrane"/>
    <property type="evidence" value="ECO:0007669"/>
    <property type="project" value="UniProtKB-SubCell"/>
</dbReference>
<evidence type="ECO:0000256" key="2">
    <source>
        <dbReference type="ARBA" id="ARBA00009425"/>
    </source>
</evidence>
<dbReference type="RefSeq" id="WP_014745993.1">
    <property type="nucleotide sequence ID" value="NC_017956.1"/>
</dbReference>
<dbReference type="HOGENOM" id="CLU_101659_3_1_5"/>
<evidence type="ECO:0000256" key="1">
    <source>
        <dbReference type="ARBA" id="ARBA00004651"/>
    </source>
</evidence>
<comment type="similarity">
    <text evidence="2">Belongs to the CPA3 antiporters (TC 2.A.63) subunit B family.</text>
</comment>
<evidence type="ECO:0000256" key="3">
    <source>
        <dbReference type="ARBA" id="ARBA00022475"/>
    </source>
</evidence>
<evidence type="ECO:0000256" key="6">
    <source>
        <dbReference type="ARBA" id="ARBA00023136"/>
    </source>
</evidence>
<dbReference type="PANTHER" id="PTHR33932">
    <property type="entry name" value="NA(+)/H(+) ANTIPORTER SUBUNIT B"/>
    <property type="match status" value="1"/>
</dbReference>
<evidence type="ECO:0000256" key="4">
    <source>
        <dbReference type="ARBA" id="ARBA00022692"/>
    </source>
</evidence>
<keyword evidence="3" id="KW-1003">Cell membrane</keyword>
<reference evidence="9 10" key="1">
    <citation type="journal article" date="2012" name="J. Am. Chem. Soc.">
        <title>Bacterial biosynthesis and maturation of the didemnin anti-cancer agents.</title>
        <authorList>
            <person name="Xu Y."/>
            <person name="Kersten R.D."/>
            <person name="Nam S.J."/>
            <person name="Lu L."/>
            <person name="Al-Suwailem A.M."/>
            <person name="Zheng H."/>
            <person name="Fenical W."/>
            <person name="Dorrestein P.C."/>
            <person name="Moore B.S."/>
            <person name="Qian P.Y."/>
        </authorList>
    </citation>
    <scope>NUCLEOTIDE SEQUENCE [LARGE SCALE GENOMIC DNA]</scope>
    <source>
        <strain evidence="9 10">KA081020-065</strain>
    </source>
</reference>
<evidence type="ECO:0000313" key="10">
    <source>
        <dbReference type="Proteomes" id="UP000005258"/>
    </source>
</evidence>
<dbReference type="Pfam" id="PF04039">
    <property type="entry name" value="MnhB"/>
    <property type="match status" value="1"/>
</dbReference>
<evidence type="ECO:0000256" key="5">
    <source>
        <dbReference type="ARBA" id="ARBA00022989"/>
    </source>
</evidence>
<dbReference type="InterPro" id="IPR050622">
    <property type="entry name" value="CPA3_antiporter_subunitB"/>
</dbReference>
<protein>
    <submittedName>
        <fullName evidence="9">Monovalent cation/H+ antiporter subunit B</fullName>
    </submittedName>
</protein>
<keyword evidence="10" id="KW-1185">Reference proteome</keyword>
<dbReference type="eggNOG" id="COG2111">
    <property type="taxonomic scope" value="Bacteria"/>
</dbReference>
<dbReference type="PATRIC" id="fig|1110502.3.peg.2543"/>
<dbReference type="Proteomes" id="UP000005258">
    <property type="component" value="Chromosome"/>
</dbReference>
<organism evidence="9 10">
    <name type="scientific">Tistrella mobilis (strain KA081020-065)</name>
    <dbReference type="NCBI Taxonomy" id="1110502"/>
    <lineage>
        <taxon>Bacteria</taxon>
        <taxon>Pseudomonadati</taxon>
        <taxon>Pseudomonadota</taxon>
        <taxon>Alphaproteobacteria</taxon>
        <taxon>Geminicoccales</taxon>
        <taxon>Geminicoccaceae</taxon>
        <taxon>Tistrella</taxon>
    </lineage>
</organism>
<keyword evidence="4 7" id="KW-0812">Transmembrane</keyword>
<dbReference type="STRING" id="1110502.TMO_2478"/>